<dbReference type="KEGG" id="tvi:Thivi_0157"/>
<sequence length="282" mass="32124">MYHPSRTVGKAISCQDPTCGQPDPHKRLWTLHNRASEAARPDGVIRDELALQIYRSLHYDFVRSFGPPDGSHGIRSALFDAELRGFLAAHPDGVIVNLGEGLETQRFRVDSESALWLSVDVPEAMAVRERYIQPDARHLHLRLSALDPAWMDQVPSGRAVYVTAQGLLMYFTPEEVETLFRHLATRLPGAWFAFDHIPGWLSRKTLRGWWKTPHYRTPPMPWGIGRDRMAPTLRAWVPDLAEINSLPFVFPRGWYSLLSYTLIYAPWLGDQMPGITRVRFGG</sequence>
<dbReference type="Pfam" id="PF04072">
    <property type="entry name" value="LCM"/>
    <property type="match status" value="1"/>
</dbReference>
<keyword evidence="4" id="KW-1185">Reference proteome</keyword>
<dbReference type="SUPFAM" id="SSF53335">
    <property type="entry name" value="S-adenosyl-L-methionine-dependent methyltransferases"/>
    <property type="match status" value="1"/>
</dbReference>
<reference evidence="3 4" key="1">
    <citation type="submission" date="2012-06" db="EMBL/GenBank/DDBJ databases">
        <title>Complete sequence of Thiocystis violascens DSM 198.</title>
        <authorList>
            <consortium name="US DOE Joint Genome Institute"/>
            <person name="Lucas S."/>
            <person name="Han J."/>
            <person name="Lapidus A."/>
            <person name="Cheng J.-F."/>
            <person name="Goodwin L."/>
            <person name="Pitluck S."/>
            <person name="Peters L."/>
            <person name="Ovchinnikova G."/>
            <person name="Teshima H."/>
            <person name="Detter J.C."/>
            <person name="Han C."/>
            <person name="Tapia R."/>
            <person name="Land M."/>
            <person name="Hauser L."/>
            <person name="Kyrpides N."/>
            <person name="Ivanova N."/>
            <person name="Pagani I."/>
            <person name="Vogl K."/>
            <person name="Liu Z."/>
            <person name="Frigaard N.-U."/>
            <person name="Bryant D."/>
            <person name="Woyke T."/>
        </authorList>
    </citation>
    <scope>NUCLEOTIDE SEQUENCE [LARGE SCALE GENOMIC DNA]</scope>
    <source>
        <strain evidence="4">ATCC 17096 / DSM 198 / 6111</strain>
    </source>
</reference>
<dbReference type="eggNOG" id="COG3315">
    <property type="taxonomic scope" value="Bacteria"/>
</dbReference>
<dbReference type="Proteomes" id="UP000006062">
    <property type="component" value="Chromosome"/>
</dbReference>
<name>I3Y5G5_THIV6</name>
<evidence type="ECO:0000313" key="3">
    <source>
        <dbReference type="EMBL" id="AFL72233.1"/>
    </source>
</evidence>
<dbReference type="RefSeq" id="WP_014776741.1">
    <property type="nucleotide sequence ID" value="NC_018012.1"/>
</dbReference>
<accession>I3Y5G5</accession>
<dbReference type="InterPro" id="IPR007213">
    <property type="entry name" value="Ppm1/Ppm2/Tcmp"/>
</dbReference>
<dbReference type="Gene3D" id="3.40.50.150">
    <property type="entry name" value="Vaccinia Virus protein VP39"/>
    <property type="match status" value="1"/>
</dbReference>
<dbReference type="GO" id="GO:0032259">
    <property type="term" value="P:methylation"/>
    <property type="evidence" value="ECO:0007669"/>
    <property type="project" value="UniProtKB-KW"/>
</dbReference>
<dbReference type="STRING" id="765911.Thivi_0157"/>
<protein>
    <submittedName>
        <fullName evidence="3">O-methyltransferase involved in polyketide biosynthesis</fullName>
    </submittedName>
</protein>
<evidence type="ECO:0000256" key="2">
    <source>
        <dbReference type="ARBA" id="ARBA00022679"/>
    </source>
</evidence>
<gene>
    <name evidence="3" type="ordered locus">Thivi_0157</name>
</gene>
<keyword evidence="1 3" id="KW-0489">Methyltransferase</keyword>
<proteinExistence type="predicted"/>
<organism evidence="3 4">
    <name type="scientific">Thiocystis violascens (strain ATCC 17096 / DSM 198 / 6111)</name>
    <name type="common">Chromatium violascens</name>
    <dbReference type="NCBI Taxonomy" id="765911"/>
    <lineage>
        <taxon>Bacteria</taxon>
        <taxon>Pseudomonadati</taxon>
        <taxon>Pseudomonadota</taxon>
        <taxon>Gammaproteobacteria</taxon>
        <taxon>Chromatiales</taxon>
        <taxon>Chromatiaceae</taxon>
        <taxon>Thiocystis</taxon>
    </lineage>
</organism>
<dbReference type="InterPro" id="IPR029063">
    <property type="entry name" value="SAM-dependent_MTases_sf"/>
</dbReference>
<dbReference type="AlphaFoldDB" id="I3Y5G5"/>
<dbReference type="PANTHER" id="PTHR43619">
    <property type="entry name" value="S-ADENOSYL-L-METHIONINE-DEPENDENT METHYLTRANSFERASE YKTD-RELATED"/>
    <property type="match status" value="1"/>
</dbReference>
<dbReference type="EMBL" id="CP003154">
    <property type="protein sequence ID" value="AFL72233.1"/>
    <property type="molecule type" value="Genomic_DNA"/>
</dbReference>
<dbReference type="HOGENOM" id="CLU_069348_1_0_6"/>
<evidence type="ECO:0000313" key="4">
    <source>
        <dbReference type="Proteomes" id="UP000006062"/>
    </source>
</evidence>
<dbReference type="PANTHER" id="PTHR43619:SF2">
    <property type="entry name" value="S-ADENOSYL-L-METHIONINE-DEPENDENT METHYLTRANSFERASES SUPERFAMILY PROTEIN"/>
    <property type="match status" value="1"/>
</dbReference>
<evidence type="ECO:0000256" key="1">
    <source>
        <dbReference type="ARBA" id="ARBA00022603"/>
    </source>
</evidence>
<keyword evidence="2 3" id="KW-0808">Transferase</keyword>
<dbReference type="GO" id="GO:0008168">
    <property type="term" value="F:methyltransferase activity"/>
    <property type="evidence" value="ECO:0007669"/>
    <property type="project" value="UniProtKB-KW"/>
</dbReference>